<protein>
    <submittedName>
        <fullName evidence="2">Transcriptional regulator</fullName>
    </submittedName>
</protein>
<dbReference type="Pfam" id="PF17765">
    <property type="entry name" value="MLTR_LBD"/>
    <property type="match status" value="1"/>
</dbReference>
<dbReference type="SMART" id="SM00530">
    <property type="entry name" value="HTH_XRE"/>
    <property type="match status" value="1"/>
</dbReference>
<accession>A0ABQ4EWR3</accession>
<dbReference type="EMBL" id="BONX01000040">
    <property type="protein sequence ID" value="GIG99110.1"/>
    <property type="molecule type" value="Genomic_DNA"/>
</dbReference>
<name>A0ABQ4EWR3_9ACTN</name>
<reference evidence="2 3" key="1">
    <citation type="submission" date="2021-01" db="EMBL/GenBank/DDBJ databases">
        <title>Whole genome shotgun sequence of Plantactinospora mayteni NBRC 109088.</title>
        <authorList>
            <person name="Komaki H."/>
            <person name="Tamura T."/>
        </authorList>
    </citation>
    <scope>NUCLEOTIDE SEQUENCE [LARGE SCALE GENOMIC DNA]</scope>
    <source>
        <strain evidence="2 3">NBRC 109088</strain>
    </source>
</reference>
<proteinExistence type="predicted"/>
<feature type="domain" description="HTH cro/C1-type" evidence="1">
    <location>
        <begin position="34"/>
        <end position="81"/>
    </location>
</feature>
<dbReference type="PANTHER" id="PTHR35010">
    <property type="entry name" value="BLL4672 PROTEIN-RELATED"/>
    <property type="match status" value="1"/>
</dbReference>
<dbReference type="Gene3D" id="3.30.450.180">
    <property type="match status" value="1"/>
</dbReference>
<evidence type="ECO:0000313" key="2">
    <source>
        <dbReference type="EMBL" id="GIG99110.1"/>
    </source>
</evidence>
<dbReference type="RefSeq" id="WP_203860517.1">
    <property type="nucleotide sequence ID" value="NZ_BAAAZQ010000009.1"/>
</dbReference>
<evidence type="ECO:0000313" key="3">
    <source>
        <dbReference type="Proteomes" id="UP000621500"/>
    </source>
</evidence>
<dbReference type="InterPro" id="IPR001387">
    <property type="entry name" value="Cro/C1-type_HTH"/>
</dbReference>
<dbReference type="Gene3D" id="1.10.260.40">
    <property type="entry name" value="lambda repressor-like DNA-binding domains"/>
    <property type="match status" value="1"/>
</dbReference>
<gene>
    <name evidence="2" type="ORF">Pma05_56830</name>
</gene>
<dbReference type="PROSITE" id="PS50943">
    <property type="entry name" value="HTH_CROC1"/>
    <property type="match status" value="1"/>
</dbReference>
<dbReference type="InterPro" id="IPR010982">
    <property type="entry name" value="Lambda_DNA-bd_dom_sf"/>
</dbReference>
<keyword evidence="3" id="KW-1185">Reference proteome</keyword>
<dbReference type="CDD" id="cd00093">
    <property type="entry name" value="HTH_XRE"/>
    <property type="match status" value="1"/>
</dbReference>
<evidence type="ECO:0000259" key="1">
    <source>
        <dbReference type="PROSITE" id="PS50943"/>
    </source>
</evidence>
<dbReference type="PANTHER" id="PTHR35010:SF2">
    <property type="entry name" value="BLL4672 PROTEIN"/>
    <property type="match status" value="1"/>
</dbReference>
<dbReference type="Proteomes" id="UP000621500">
    <property type="component" value="Unassembled WGS sequence"/>
</dbReference>
<comment type="caution">
    <text evidence="2">The sequence shown here is derived from an EMBL/GenBank/DDBJ whole genome shotgun (WGS) entry which is preliminary data.</text>
</comment>
<dbReference type="Pfam" id="PF13560">
    <property type="entry name" value="HTH_31"/>
    <property type="match status" value="1"/>
</dbReference>
<dbReference type="SUPFAM" id="SSF47413">
    <property type="entry name" value="lambda repressor-like DNA-binding domains"/>
    <property type="match status" value="1"/>
</dbReference>
<sequence length="284" mass="31097">MSDNELGLFLRSRRTAITPAEVGLPTGPRRRTSGLRRAEVAMLAGVSVEYLTRLEQGRDRHPSTQVLSALGEALRLTPSQRVHLYRLTKASGGGFSCMGDAVPGRDVRPTVRALVDRLEPTPAMLLNRLNEIVGRTAGFERLAGPIGLLDGVMPNFARYVFADERARIAYPDWEHVADEQVAMLKQGPFRADRHVAGLADELTMLAGEAFTGRTGTVPGLPRSNGIVRWVHPEVGELRLAYEMLDLAAEDDQRLVVYLPADAATGGALDRLHRRRPHGLRVVSG</sequence>
<organism evidence="2 3">
    <name type="scientific">Plantactinospora mayteni</name>
    <dbReference type="NCBI Taxonomy" id="566021"/>
    <lineage>
        <taxon>Bacteria</taxon>
        <taxon>Bacillati</taxon>
        <taxon>Actinomycetota</taxon>
        <taxon>Actinomycetes</taxon>
        <taxon>Micromonosporales</taxon>
        <taxon>Micromonosporaceae</taxon>
        <taxon>Plantactinospora</taxon>
    </lineage>
</organism>
<dbReference type="InterPro" id="IPR041413">
    <property type="entry name" value="MLTR_LBD"/>
</dbReference>